<keyword evidence="9" id="KW-1185">Reference proteome</keyword>
<keyword evidence="6 7" id="KW-0472">Membrane</keyword>
<sequence length="156" mass="16059">MACPLITTFPEGTARNKALAVWGGVGGLGATAALLIGGLLTDLLGWEWISFLNLPVTAVLLVAAPALLWESRDTTVSRRFDVPGAVTLTGALVLVCAVIARGPEAGWTSVQTLVLAAAAVVLAVAFCWIKSRTPSPLVPLGVFRSRSLVGGNAVVL</sequence>
<dbReference type="SUPFAM" id="SSF103473">
    <property type="entry name" value="MFS general substrate transporter"/>
    <property type="match status" value="1"/>
</dbReference>
<evidence type="ECO:0000256" key="3">
    <source>
        <dbReference type="ARBA" id="ARBA00022475"/>
    </source>
</evidence>
<dbReference type="Proteomes" id="UP001210380">
    <property type="component" value="Unassembled WGS sequence"/>
</dbReference>
<accession>A0ABT4V2K6</accession>
<feature type="transmembrane region" description="Helical" evidence="7">
    <location>
        <begin position="19"/>
        <end position="40"/>
    </location>
</feature>
<evidence type="ECO:0000256" key="6">
    <source>
        <dbReference type="ARBA" id="ARBA00023136"/>
    </source>
</evidence>
<keyword evidence="2" id="KW-0813">Transport</keyword>
<proteinExistence type="predicted"/>
<keyword evidence="5 7" id="KW-1133">Transmembrane helix</keyword>
<gene>
    <name evidence="8" type="ORF">OU415_22360</name>
</gene>
<dbReference type="EMBL" id="JAQGLA010000040">
    <property type="protein sequence ID" value="MDA3628195.1"/>
    <property type="molecule type" value="Genomic_DNA"/>
</dbReference>
<protein>
    <submittedName>
        <fullName evidence="8">MFS transporter</fullName>
    </submittedName>
</protein>
<evidence type="ECO:0000256" key="5">
    <source>
        <dbReference type="ARBA" id="ARBA00022989"/>
    </source>
</evidence>
<name>A0ABT4V2K6_9PSEU</name>
<dbReference type="PANTHER" id="PTHR42718:SF46">
    <property type="entry name" value="BLR6921 PROTEIN"/>
    <property type="match status" value="1"/>
</dbReference>
<comment type="subcellular location">
    <subcellularLocation>
        <location evidence="1">Cell membrane</location>
        <topology evidence="1">Multi-pass membrane protein</topology>
    </subcellularLocation>
</comment>
<feature type="transmembrane region" description="Helical" evidence="7">
    <location>
        <begin position="46"/>
        <end position="68"/>
    </location>
</feature>
<organism evidence="8 9">
    <name type="scientific">Saccharopolyspora oryzae</name>
    <dbReference type="NCBI Taxonomy" id="2997343"/>
    <lineage>
        <taxon>Bacteria</taxon>
        <taxon>Bacillati</taxon>
        <taxon>Actinomycetota</taxon>
        <taxon>Actinomycetes</taxon>
        <taxon>Pseudonocardiales</taxon>
        <taxon>Pseudonocardiaceae</taxon>
        <taxon>Saccharopolyspora</taxon>
    </lineage>
</organism>
<dbReference type="RefSeq" id="WP_270950976.1">
    <property type="nucleotide sequence ID" value="NZ_JAQGLA010000040.1"/>
</dbReference>
<evidence type="ECO:0000313" key="8">
    <source>
        <dbReference type="EMBL" id="MDA3628195.1"/>
    </source>
</evidence>
<evidence type="ECO:0000256" key="2">
    <source>
        <dbReference type="ARBA" id="ARBA00022448"/>
    </source>
</evidence>
<feature type="transmembrane region" description="Helical" evidence="7">
    <location>
        <begin position="80"/>
        <end position="100"/>
    </location>
</feature>
<feature type="transmembrane region" description="Helical" evidence="7">
    <location>
        <begin position="106"/>
        <end position="129"/>
    </location>
</feature>
<evidence type="ECO:0000313" key="9">
    <source>
        <dbReference type="Proteomes" id="UP001210380"/>
    </source>
</evidence>
<evidence type="ECO:0000256" key="1">
    <source>
        <dbReference type="ARBA" id="ARBA00004651"/>
    </source>
</evidence>
<keyword evidence="3" id="KW-1003">Cell membrane</keyword>
<dbReference type="InterPro" id="IPR036259">
    <property type="entry name" value="MFS_trans_sf"/>
</dbReference>
<dbReference type="PANTHER" id="PTHR42718">
    <property type="entry name" value="MAJOR FACILITATOR SUPERFAMILY MULTIDRUG TRANSPORTER MFSC"/>
    <property type="match status" value="1"/>
</dbReference>
<evidence type="ECO:0000256" key="4">
    <source>
        <dbReference type="ARBA" id="ARBA00022692"/>
    </source>
</evidence>
<comment type="caution">
    <text evidence="8">The sequence shown here is derived from an EMBL/GenBank/DDBJ whole genome shotgun (WGS) entry which is preliminary data.</text>
</comment>
<dbReference type="Gene3D" id="1.20.1720.10">
    <property type="entry name" value="Multidrug resistance protein D"/>
    <property type="match status" value="1"/>
</dbReference>
<keyword evidence="4 7" id="KW-0812">Transmembrane</keyword>
<reference evidence="8 9" key="1">
    <citation type="submission" date="2022-11" db="EMBL/GenBank/DDBJ databases">
        <title>Draft genome sequence of Saccharopolyspora sp. WRP15-2 isolated from rhizosphere soils of wild rice in Thailand.</title>
        <authorList>
            <person name="Duangmal K."/>
            <person name="Kammanee S."/>
            <person name="Muangham S."/>
        </authorList>
    </citation>
    <scope>NUCLEOTIDE SEQUENCE [LARGE SCALE GENOMIC DNA]</scope>
    <source>
        <strain evidence="8 9">WRP15-2</strain>
    </source>
</reference>
<evidence type="ECO:0000256" key="7">
    <source>
        <dbReference type="SAM" id="Phobius"/>
    </source>
</evidence>